<name>A0A8S9ZMD9_9BILA</name>
<dbReference type="OrthoDB" id="422728at2759"/>
<reference evidence="5" key="1">
    <citation type="journal article" date="2020" name="Ecol. Evol.">
        <title>Genome structure and content of the rice root-knot nematode (Meloidogyne graminicola).</title>
        <authorList>
            <person name="Phan N.T."/>
            <person name="Danchin E.G.J."/>
            <person name="Klopp C."/>
            <person name="Perfus-Barbeoch L."/>
            <person name="Kozlowski D.K."/>
            <person name="Koutsovoulos G.D."/>
            <person name="Lopez-Roques C."/>
            <person name="Bouchez O."/>
            <person name="Zahm M."/>
            <person name="Besnard G."/>
            <person name="Bellafiore S."/>
        </authorList>
    </citation>
    <scope>NUCLEOTIDE SEQUENCE</scope>
    <source>
        <strain evidence="5">VN-18</strain>
    </source>
</reference>
<dbReference type="FunFam" id="3.10.330.10:FF:000002">
    <property type="entry name" value="ubiquitin fusion degradation protein 1 homolog"/>
    <property type="match status" value="1"/>
</dbReference>
<evidence type="ECO:0000256" key="2">
    <source>
        <dbReference type="ARBA" id="ARBA00022786"/>
    </source>
</evidence>
<dbReference type="InterPro" id="IPR055417">
    <property type="entry name" value="UFD1_N1"/>
</dbReference>
<keyword evidence="6" id="KW-1185">Reference proteome</keyword>
<dbReference type="GO" id="GO:0034098">
    <property type="term" value="C:VCP-NPL4-UFD1 AAA ATPase complex"/>
    <property type="evidence" value="ECO:0007669"/>
    <property type="project" value="TreeGrafter"/>
</dbReference>
<protein>
    <recommendedName>
        <fullName evidence="7">Ubiquitin fusion degradation protein 1</fullName>
    </recommendedName>
</protein>
<organism evidence="5 6">
    <name type="scientific">Meloidogyne graminicola</name>
    <dbReference type="NCBI Taxonomy" id="189291"/>
    <lineage>
        <taxon>Eukaryota</taxon>
        <taxon>Metazoa</taxon>
        <taxon>Ecdysozoa</taxon>
        <taxon>Nematoda</taxon>
        <taxon>Chromadorea</taxon>
        <taxon>Rhabditida</taxon>
        <taxon>Tylenchina</taxon>
        <taxon>Tylenchomorpha</taxon>
        <taxon>Tylenchoidea</taxon>
        <taxon>Meloidogynidae</taxon>
        <taxon>Meloidogyninae</taxon>
        <taxon>Meloidogyne</taxon>
    </lineage>
</organism>
<accession>A0A8S9ZMD9</accession>
<evidence type="ECO:0000256" key="1">
    <source>
        <dbReference type="ARBA" id="ARBA00006043"/>
    </source>
</evidence>
<evidence type="ECO:0000259" key="4">
    <source>
        <dbReference type="Pfam" id="PF24842"/>
    </source>
</evidence>
<dbReference type="Proteomes" id="UP000605970">
    <property type="component" value="Unassembled WGS sequence"/>
</dbReference>
<dbReference type="EMBL" id="JABEBT010000055">
    <property type="protein sequence ID" value="KAF7634550.1"/>
    <property type="molecule type" value="Genomic_DNA"/>
</dbReference>
<dbReference type="Pfam" id="PF24842">
    <property type="entry name" value="UFD1_N2"/>
    <property type="match status" value="1"/>
</dbReference>
<dbReference type="InterPro" id="IPR042299">
    <property type="entry name" value="Ufd1-like_Nn"/>
</dbReference>
<evidence type="ECO:0000259" key="3">
    <source>
        <dbReference type="Pfam" id="PF03152"/>
    </source>
</evidence>
<gene>
    <name evidence="5" type="ORF">Mgra_00005998</name>
</gene>
<feature type="domain" description="Ubiquitin fusion degradation protein UFD1 N-terminal subdomain 2" evidence="4">
    <location>
        <begin position="121"/>
        <end position="194"/>
    </location>
</feature>
<dbReference type="Gene3D" id="2.40.40.50">
    <property type="entry name" value="Ubiquitin fusion degradation protein UFD1, N-terminal domain"/>
    <property type="match status" value="1"/>
</dbReference>
<dbReference type="PANTHER" id="PTHR12555">
    <property type="entry name" value="UBIQUITIN FUSION DEGRADATON PROTEIN 1"/>
    <property type="match status" value="1"/>
</dbReference>
<dbReference type="InterPro" id="IPR004854">
    <property type="entry name" value="Ufd1-like"/>
</dbReference>
<dbReference type="PANTHER" id="PTHR12555:SF13">
    <property type="entry name" value="UBIQUITIN RECOGNITION FACTOR IN ER-ASSOCIATED DEGRADATION PROTEIN 1"/>
    <property type="match status" value="1"/>
</dbReference>
<dbReference type="GO" id="GO:0031593">
    <property type="term" value="F:polyubiquitin modification-dependent protein binding"/>
    <property type="evidence" value="ECO:0007669"/>
    <property type="project" value="TreeGrafter"/>
</dbReference>
<dbReference type="GO" id="GO:0036503">
    <property type="term" value="P:ERAD pathway"/>
    <property type="evidence" value="ECO:0007669"/>
    <property type="project" value="TreeGrafter"/>
</dbReference>
<evidence type="ECO:0000313" key="6">
    <source>
        <dbReference type="Proteomes" id="UP000605970"/>
    </source>
</evidence>
<evidence type="ECO:0000313" key="5">
    <source>
        <dbReference type="EMBL" id="KAF7634550.1"/>
    </source>
</evidence>
<dbReference type="Pfam" id="PF03152">
    <property type="entry name" value="UFD1_N1"/>
    <property type="match status" value="1"/>
</dbReference>
<dbReference type="InterPro" id="IPR055418">
    <property type="entry name" value="UFD1_N2"/>
</dbReference>
<dbReference type="GO" id="GO:0006511">
    <property type="term" value="P:ubiquitin-dependent protein catabolic process"/>
    <property type="evidence" value="ECO:0007669"/>
    <property type="project" value="InterPro"/>
</dbReference>
<sequence length="238" mass="27431">MFSFERFMGIGEASTFSVQLRCFSPPFFQRYDTQKINELTYGGKILLPTSCLDTLVRRNIQWPMLFKLTNVNPAHQKSTHAGVLEFLAEEGRCYLPSWMMNQLSLMEGDLILVEYRSLPAATYAKFKPMSTDFYHVTNPKAMLEVELRKFACLTKGDVIAVQYNDQVFEFKVMSLKPKNAVTIIECDINIEFDAAEGYVEPEKPKENKVENQKAKEGLIKVNILKYFNLNKLINLRVI</sequence>
<comment type="caution">
    <text evidence="5">The sequence shown here is derived from an EMBL/GenBank/DDBJ whole genome shotgun (WGS) entry which is preliminary data.</text>
</comment>
<proteinExistence type="inferred from homology"/>
<feature type="domain" description="Ubiquitin fusion degradation protein UFD1 N-terminal subdomain 1" evidence="3">
    <location>
        <begin position="17"/>
        <end position="119"/>
    </location>
</feature>
<keyword evidence="2" id="KW-0833">Ubl conjugation pathway</keyword>
<evidence type="ECO:0008006" key="7">
    <source>
        <dbReference type="Google" id="ProtNLM"/>
    </source>
</evidence>
<dbReference type="AlphaFoldDB" id="A0A8S9ZMD9"/>
<comment type="similarity">
    <text evidence="1">Belongs to the UFD1 family.</text>
</comment>
<dbReference type="Gene3D" id="3.10.330.10">
    <property type="match status" value="1"/>
</dbReference>